<dbReference type="GO" id="GO:0030134">
    <property type="term" value="C:COPII-coated ER to Golgi transport vesicle"/>
    <property type="evidence" value="ECO:0007669"/>
    <property type="project" value="TreeGrafter"/>
</dbReference>
<sequence length="478" mass="54530">MKLQCILSTVFTLAPVFAILPEAQIALKEDRNQPGPQSLPNLMTVANVEELESNWEIKGSMALEAGRLLVDSETGSLWSRKLLENSKDEWTIDLVFRNSEQVDVDDHSFYDTNGISFWLLDSDSPFDTDVSNFGGPKSFDGFQFLMNNKESRGLKIFSNDGSKSTENTLDQALGFCAINYLDSMVPFTLRISYSAPRKWFKIQIDNNLCFKTDLLSFNEIKKDLKFGISASTDQKSKEYWEVLKLNVYPYLTEDAIDDHGIIADGGVKYITVTQDEESTETFHPSTNRLSLLERARKMKEEILSNSEKPAAQDSSVDNSLATINSKLTVLEEMMNQIDAKKMDEFSKTLEEVKIIQNEQVSILNHMKNTYGEFETLLNVQYKEMNQAVVQLHQKMLDEIKSHQREVLNIGDKVDLLMTNHKEIQEQYRNNEAVVMAPESSELFSVIIKWVLFPIVVGIAVLSVILYRIRKDIKHSKLL</sequence>
<dbReference type="PANTHER" id="PTHR12223:SF28">
    <property type="entry name" value="LECTIN, MANNOSE BINDING 1 LIKE"/>
    <property type="match status" value="1"/>
</dbReference>
<dbReference type="SUPFAM" id="SSF49899">
    <property type="entry name" value="Concanavalin A-like lectins/glucanases"/>
    <property type="match status" value="1"/>
</dbReference>
<feature type="chain" id="PRO_5041683358" evidence="7">
    <location>
        <begin position="19"/>
        <end position="478"/>
    </location>
</feature>
<accession>A0AA91PW80</accession>
<dbReference type="GO" id="GO:0000139">
    <property type="term" value="C:Golgi membrane"/>
    <property type="evidence" value="ECO:0007669"/>
    <property type="project" value="TreeGrafter"/>
</dbReference>
<evidence type="ECO:0000313" key="10">
    <source>
        <dbReference type="Proteomes" id="UP000195602"/>
    </source>
</evidence>
<protein>
    <submittedName>
        <fullName evidence="9">Concanavalin A-like lectin/glucanase</fullName>
    </submittedName>
</protein>
<evidence type="ECO:0000256" key="6">
    <source>
        <dbReference type="SAM" id="Phobius"/>
    </source>
</evidence>
<dbReference type="GO" id="GO:0005789">
    <property type="term" value="C:endoplasmic reticulum membrane"/>
    <property type="evidence" value="ECO:0007669"/>
    <property type="project" value="TreeGrafter"/>
</dbReference>
<comment type="subcellular location">
    <subcellularLocation>
        <location evidence="1">Membrane</location>
        <topology evidence="1">Single-pass type I membrane protein</topology>
    </subcellularLocation>
</comment>
<feature type="transmembrane region" description="Helical" evidence="6">
    <location>
        <begin position="449"/>
        <end position="468"/>
    </location>
</feature>
<proteinExistence type="predicted"/>
<comment type="caution">
    <text evidence="9">The sequence shown here is derived from an EMBL/GenBank/DDBJ whole genome shotgun (WGS) entry which is preliminary data.</text>
</comment>
<dbReference type="KEGG" id="clus:A9F13_22g00858"/>
<dbReference type="EMBL" id="LYUB02000022">
    <property type="protein sequence ID" value="OVF05540.1"/>
    <property type="molecule type" value="Genomic_DNA"/>
</dbReference>
<feature type="signal peptide" evidence="7">
    <location>
        <begin position="1"/>
        <end position="18"/>
    </location>
</feature>
<evidence type="ECO:0000256" key="5">
    <source>
        <dbReference type="ARBA" id="ARBA00023136"/>
    </source>
</evidence>
<dbReference type="InterPro" id="IPR051136">
    <property type="entry name" value="Intracellular_Lectin-GPT"/>
</dbReference>
<dbReference type="GO" id="GO:0005793">
    <property type="term" value="C:endoplasmic reticulum-Golgi intermediate compartment"/>
    <property type="evidence" value="ECO:0007669"/>
    <property type="project" value="TreeGrafter"/>
</dbReference>
<dbReference type="InterPro" id="IPR005052">
    <property type="entry name" value="Lectin_leg"/>
</dbReference>
<evidence type="ECO:0000256" key="7">
    <source>
        <dbReference type="SAM" id="SignalP"/>
    </source>
</evidence>
<dbReference type="GO" id="GO:0006888">
    <property type="term" value="P:endoplasmic reticulum to Golgi vesicle-mediated transport"/>
    <property type="evidence" value="ECO:0007669"/>
    <property type="project" value="TreeGrafter"/>
</dbReference>
<keyword evidence="5 6" id="KW-0472">Membrane</keyword>
<dbReference type="PROSITE" id="PS51328">
    <property type="entry name" value="L_LECTIN_LIKE"/>
    <property type="match status" value="1"/>
</dbReference>
<evidence type="ECO:0000256" key="3">
    <source>
        <dbReference type="ARBA" id="ARBA00022729"/>
    </source>
</evidence>
<dbReference type="GO" id="GO:0005537">
    <property type="term" value="F:D-mannose binding"/>
    <property type="evidence" value="ECO:0007669"/>
    <property type="project" value="TreeGrafter"/>
</dbReference>
<evidence type="ECO:0000256" key="2">
    <source>
        <dbReference type="ARBA" id="ARBA00022692"/>
    </source>
</evidence>
<reference evidence="9 10" key="1">
    <citation type="submission" date="2017-04" db="EMBL/GenBank/DDBJ databases">
        <title>Draft genome of the yeast Clavispora lusitaniae type strain CBS 6936.</title>
        <authorList>
            <person name="Durrens P."/>
            <person name="Klopp C."/>
            <person name="Biteau N."/>
            <person name="Fitton-Ouhabi V."/>
            <person name="Dementhon K."/>
            <person name="Accoceberry I."/>
            <person name="Sherman D.J."/>
            <person name="Noel T."/>
        </authorList>
    </citation>
    <scope>NUCLEOTIDE SEQUENCE [LARGE SCALE GENOMIC DNA]</scope>
    <source>
        <strain evidence="9 10">CBS 6936</strain>
    </source>
</reference>
<organism evidence="9 10">
    <name type="scientific">Clavispora lusitaniae</name>
    <name type="common">Candida lusitaniae</name>
    <dbReference type="NCBI Taxonomy" id="36911"/>
    <lineage>
        <taxon>Eukaryota</taxon>
        <taxon>Fungi</taxon>
        <taxon>Dikarya</taxon>
        <taxon>Ascomycota</taxon>
        <taxon>Saccharomycotina</taxon>
        <taxon>Pichiomycetes</taxon>
        <taxon>Metschnikowiaceae</taxon>
        <taxon>Clavispora</taxon>
    </lineage>
</organism>
<dbReference type="OMA" id="VMAYYTF"/>
<keyword evidence="2 6" id="KW-0812">Transmembrane</keyword>
<evidence type="ECO:0000256" key="1">
    <source>
        <dbReference type="ARBA" id="ARBA00004479"/>
    </source>
</evidence>
<dbReference type="Proteomes" id="UP000195602">
    <property type="component" value="Unassembled WGS sequence"/>
</dbReference>
<dbReference type="AlphaFoldDB" id="A0AA91PW80"/>
<evidence type="ECO:0000313" key="9">
    <source>
        <dbReference type="EMBL" id="OVF05540.1"/>
    </source>
</evidence>
<gene>
    <name evidence="9" type="ORF">A9F13_22g00858</name>
</gene>
<keyword evidence="4 6" id="KW-1133">Transmembrane helix</keyword>
<keyword evidence="3 7" id="KW-0732">Signal</keyword>
<dbReference type="Gene3D" id="2.60.120.200">
    <property type="match status" value="1"/>
</dbReference>
<name>A0AA91PW80_CLALS</name>
<feature type="domain" description="L-type lectin-like" evidence="8">
    <location>
        <begin position="29"/>
        <end position="250"/>
    </location>
</feature>
<dbReference type="PANTHER" id="PTHR12223">
    <property type="entry name" value="VESICULAR MANNOSE-BINDING LECTIN"/>
    <property type="match status" value="1"/>
</dbReference>
<dbReference type="InterPro" id="IPR013320">
    <property type="entry name" value="ConA-like_dom_sf"/>
</dbReference>
<evidence type="ECO:0000256" key="4">
    <source>
        <dbReference type="ARBA" id="ARBA00022989"/>
    </source>
</evidence>
<evidence type="ECO:0000259" key="8">
    <source>
        <dbReference type="PROSITE" id="PS51328"/>
    </source>
</evidence>